<dbReference type="Proteomes" id="UP001250214">
    <property type="component" value="Unassembled WGS sequence"/>
</dbReference>
<accession>A0ABU2H604</accession>
<reference evidence="2" key="1">
    <citation type="submission" date="2023-07" db="EMBL/GenBank/DDBJ databases">
        <title>Novel species in the genus Lipingzhangella isolated from Sambhar Salt Lake.</title>
        <authorList>
            <person name="Jiya N."/>
            <person name="Kajale S."/>
            <person name="Sharma A."/>
        </authorList>
    </citation>
    <scope>NUCLEOTIDE SEQUENCE [LARGE SCALE GENOMIC DNA]</scope>
    <source>
        <strain evidence="2">LS1_29</strain>
    </source>
</reference>
<organism evidence="1 2">
    <name type="scientific">Lipingzhangella rawalii</name>
    <dbReference type="NCBI Taxonomy" id="2055835"/>
    <lineage>
        <taxon>Bacteria</taxon>
        <taxon>Bacillati</taxon>
        <taxon>Actinomycetota</taxon>
        <taxon>Actinomycetes</taxon>
        <taxon>Streptosporangiales</taxon>
        <taxon>Nocardiopsidaceae</taxon>
        <taxon>Lipingzhangella</taxon>
    </lineage>
</organism>
<name>A0ABU2H604_9ACTN</name>
<gene>
    <name evidence="1" type="ORF">RIF23_10495</name>
</gene>
<dbReference type="EMBL" id="JAVLVT010000004">
    <property type="protein sequence ID" value="MDS1270728.1"/>
    <property type="molecule type" value="Genomic_DNA"/>
</dbReference>
<evidence type="ECO:0000313" key="2">
    <source>
        <dbReference type="Proteomes" id="UP001250214"/>
    </source>
</evidence>
<proteinExistence type="predicted"/>
<evidence type="ECO:0000313" key="1">
    <source>
        <dbReference type="EMBL" id="MDS1270728.1"/>
    </source>
</evidence>
<sequence length="154" mass="17354">MADELIQVHESLRVSAPDGAVVEIDAAMLPLVRRLWHMGLRTSGCCIDLGESILGNAHLGEDPRHDRRRHGAFFAGQSWLRMPHDDAARLVALLGDDPDFGWRLRRWTHPEAWMVVGYLFPETEKGAAWADTVQVHFPKIQMPDLLVALEDICP</sequence>
<dbReference type="RefSeq" id="WP_310912276.1">
    <property type="nucleotide sequence ID" value="NZ_JAVLVT010000004.1"/>
</dbReference>
<protein>
    <submittedName>
        <fullName evidence="1">Uncharacterized protein</fullName>
    </submittedName>
</protein>
<comment type="caution">
    <text evidence="1">The sequence shown here is derived from an EMBL/GenBank/DDBJ whole genome shotgun (WGS) entry which is preliminary data.</text>
</comment>
<keyword evidence="2" id="KW-1185">Reference proteome</keyword>